<proteinExistence type="predicted"/>
<comment type="caution">
    <text evidence="1">The sequence shown here is derived from an EMBL/GenBank/DDBJ whole genome shotgun (WGS) entry which is preliminary data.</text>
</comment>
<organism evidence="1 2">
    <name type="scientific">Araneus ventricosus</name>
    <name type="common">Orbweaver spider</name>
    <name type="synonym">Epeira ventricosa</name>
    <dbReference type="NCBI Taxonomy" id="182803"/>
    <lineage>
        <taxon>Eukaryota</taxon>
        <taxon>Metazoa</taxon>
        <taxon>Ecdysozoa</taxon>
        <taxon>Arthropoda</taxon>
        <taxon>Chelicerata</taxon>
        <taxon>Arachnida</taxon>
        <taxon>Araneae</taxon>
        <taxon>Araneomorphae</taxon>
        <taxon>Entelegynae</taxon>
        <taxon>Araneoidea</taxon>
        <taxon>Araneidae</taxon>
        <taxon>Araneus</taxon>
    </lineage>
</organism>
<evidence type="ECO:0000313" key="2">
    <source>
        <dbReference type="Proteomes" id="UP000499080"/>
    </source>
</evidence>
<keyword evidence="2" id="KW-1185">Reference proteome</keyword>
<dbReference type="Proteomes" id="UP000499080">
    <property type="component" value="Unassembled WGS sequence"/>
</dbReference>
<name>A0A4Y2J608_ARAVE</name>
<dbReference type="EMBL" id="BGPR01003256">
    <property type="protein sequence ID" value="GBM85691.1"/>
    <property type="molecule type" value="Genomic_DNA"/>
</dbReference>
<protein>
    <submittedName>
        <fullName evidence="1">Uncharacterized protein</fullName>
    </submittedName>
</protein>
<sequence>MGKHGLCFTLTLVKPPNGTNRKKDTLLPYSVSAKMAKTWTCFTLTLNPPNVPNRKRYTTIAVLVQNGQTWTCFTLTLETSKCPKTGRVI</sequence>
<reference evidence="1 2" key="1">
    <citation type="journal article" date="2019" name="Sci. Rep.">
        <title>Orb-weaving spider Araneus ventricosus genome elucidates the spidroin gene catalogue.</title>
        <authorList>
            <person name="Kono N."/>
            <person name="Nakamura H."/>
            <person name="Ohtoshi R."/>
            <person name="Moran D.A.P."/>
            <person name="Shinohara A."/>
            <person name="Yoshida Y."/>
            <person name="Fujiwara M."/>
            <person name="Mori M."/>
            <person name="Tomita M."/>
            <person name="Arakawa K."/>
        </authorList>
    </citation>
    <scope>NUCLEOTIDE SEQUENCE [LARGE SCALE GENOMIC DNA]</scope>
</reference>
<gene>
    <name evidence="1" type="ORF">AVEN_95200_1</name>
</gene>
<accession>A0A4Y2J608</accession>
<dbReference type="AlphaFoldDB" id="A0A4Y2J608"/>
<evidence type="ECO:0000313" key="1">
    <source>
        <dbReference type="EMBL" id="GBM85691.1"/>
    </source>
</evidence>